<evidence type="ECO:0000256" key="5">
    <source>
        <dbReference type="ARBA" id="ARBA00023295"/>
    </source>
</evidence>
<dbReference type="GO" id="GO:0045490">
    <property type="term" value="P:pectin catabolic process"/>
    <property type="evidence" value="ECO:0007669"/>
    <property type="project" value="TreeGrafter"/>
</dbReference>
<dbReference type="EMBL" id="PUBV01000022">
    <property type="protein sequence ID" value="PWB06591.1"/>
    <property type="molecule type" value="Genomic_DNA"/>
</dbReference>
<organism evidence="7 8">
    <name type="scientific">Paramuribaculum intestinale</name>
    <dbReference type="NCBI Taxonomy" id="2094151"/>
    <lineage>
        <taxon>Bacteria</taxon>
        <taxon>Pseudomonadati</taxon>
        <taxon>Bacteroidota</taxon>
        <taxon>Bacteroidia</taxon>
        <taxon>Bacteroidales</taxon>
        <taxon>Muribaculaceae</taxon>
        <taxon>Paramuribaculum</taxon>
    </lineage>
</organism>
<comment type="caution">
    <text evidence="7">The sequence shown here is derived from an EMBL/GenBank/DDBJ whole genome shotgun (WGS) entry which is preliminary data.</text>
</comment>
<dbReference type="AlphaFoldDB" id="A0A2V1IQ18"/>
<proteinExistence type="inferred from homology"/>
<comment type="catalytic activity">
    <reaction evidence="1 6">
        <text>The enzyme specifically hydrolyzes (1-&gt;4)-beta-D-galactosidic linkages in type I arabinogalactans.</text>
        <dbReference type="EC" id="3.2.1.89"/>
    </reaction>
</comment>
<dbReference type="InterPro" id="IPR011683">
    <property type="entry name" value="Glyco_hydro_53"/>
</dbReference>
<dbReference type="EC" id="3.2.1.89" evidence="3 6"/>
<dbReference type="Proteomes" id="UP000244925">
    <property type="component" value="Unassembled WGS sequence"/>
</dbReference>
<name>A0A2V1IQ18_9BACT</name>
<evidence type="ECO:0000256" key="4">
    <source>
        <dbReference type="ARBA" id="ARBA00022801"/>
    </source>
</evidence>
<dbReference type="PANTHER" id="PTHR34983">
    <property type="entry name" value="ARABINOGALACTAN ENDO-BETA-1,4-GALACTANASE A"/>
    <property type="match status" value="1"/>
</dbReference>
<reference evidence="8" key="1">
    <citation type="submission" date="2018-02" db="EMBL/GenBank/DDBJ databases">
        <authorList>
            <person name="Clavel T."/>
            <person name="Strowig T."/>
        </authorList>
    </citation>
    <scope>NUCLEOTIDE SEQUENCE [LARGE SCALE GENOMIC DNA]</scope>
    <source>
        <strain evidence="8">DSM 100764</strain>
    </source>
</reference>
<keyword evidence="8" id="KW-1185">Reference proteome</keyword>
<evidence type="ECO:0000256" key="6">
    <source>
        <dbReference type="RuleBase" id="RU361192"/>
    </source>
</evidence>
<dbReference type="PANTHER" id="PTHR34983:SF1">
    <property type="entry name" value="ARABINOGALACTAN ENDO-BETA-1,4-GALACTANASE A"/>
    <property type="match status" value="1"/>
</dbReference>
<protein>
    <recommendedName>
        <fullName evidence="3 6">Arabinogalactan endo-beta-1,4-galactanase</fullName>
        <ecNumber evidence="3 6">3.2.1.89</ecNumber>
    </recommendedName>
</protein>
<keyword evidence="6" id="KW-0732">Signal</keyword>
<evidence type="ECO:0000313" key="7">
    <source>
        <dbReference type="EMBL" id="PWB06591.1"/>
    </source>
</evidence>
<feature type="chain" id="PRO_5015797041" description="Arabinogalactan endo-beta-1,4-galactanase" evidence="6">
    <location>
        <begin position="23"/>
        <end position="353"/>
    </location>
</feature>
<sequence>MKMTTIISALALAASVFCGACSEDGPITNPRQDNPSVIEKEAGFARGADVSWLTQMESEGRKFYTPGSDREEMECMQLLRDHCGVNSIRLRVWVNPKDGWNNVDDVVLKARRAENLGLRTMIDFHFSDTWADPGHQEMPEAWKELSFDNLKIAVANHVNETLTALKNAGVTPEWVQVGNETTPGMILPVGSVDNPIQLTQLNNAGYDAVKAVFPDAKVIVHLDGGNNQWAYDRMFDILENNGGKYDMIGMSLYPYWAEQQGETGGWLKVADDCIANINHLKQKYNKPVMICEIGMPYDQGETCKQLITKMMATDVEGIFYWEPQAPNGYNDGYNLGCFDNDAPTVALDAFKNK</sequence>
<dbReference type="Pfam" id="PF07745">
    <property type="entry name" value="Glyco_hydro_53"/>
    <property type="match status" value="1"/>
</dbReference>
<dbReference type="Gene3D" id="3.20.20.80">
    <property type="entry name" value="Glycosidases"/>
    <property type="match status" value="1"/>
</dbReference>
<evidence type="ECO:0000256" key="2">
    <source>
        <dbReference type="ARBA" id="ARBA00010687"/>
    </source>
</evidence>
<keyword evidence="4 6" id="KW-0378">Hydrolase</keyword>
<gene>
    <name evidence="7" type="ORF">C5O25_09975</name>
</gene>
<evidence type="ECO:0000256" key="1">
    <source>
        <dbReference type="ARBA" id="ARBA00001695"/>
    </source>
</evidence>
<dbReference type="GO" id="GO:0031218">
    <property type="term" value="F:arabinogalactan endo-1,4-beta-galactosidase activity"/>
    <property type="evidence" value="ECO:0007669"/>
    <property type="project" value="UniProtKB-EC"/>
</dbReference>
<comment type="similarity">
    <text evidence="2 6">Belongs to the glycosyl hydrolase 53 family.</text>
</comment>
<accession>A0A2V1IQ18</accession>
<evidence type="ECO:0000313" key="8">
    <source>
        <dbReference type="Proteomes" id="UP000244925"/>
    </source>
</evidence>
<keyword evidence="5 6" id="KW-0326">Glycosidase</keyword>
<dbReference type="GeneID" id="93423774"/>
<evidence type="ECO:0000256" key="3">
    <source>
        <dbReference type="ARBA" id="ARBA00012556"/>
    </source>
</evidence>
<dbReference type="GO" id="GO:0015926">
    <property type="term" value="F:glucosidase activity"/>
    <property type="evidence" value="ECO:0007669"/>
    <property type="project" value="InterPro"/>
</dbReference>
<dbReference type="InterPro" id="IPR017853">
    <property type="entry name" value="GH"/>
</dbReference>
<dbReference type="RefSeq" id="WP_107036596.1">
    <property type="nucleotide sequence ID" value="NZ_CP098825.1"/>
</dbReference>
<feature type="signal peptide" evidence="6">
    <location>
        <begin position="1"/>
        <end position="22"/>
    </location>
</feature>
<dbReference type="SUPFAM" id="SSF51445">
    <property type="entry name" value="(Trans)glycosidases"/>
    <property type="match status" value="1"/>
</dbReference>